<dbReference type="RefSeq" id="WP_035388381.1">
    <property type="nucleotide sequence ID" value="NZ_JQKF01000002.1"/>
</dbReference>
<organism evidence="2 3">
    <name type="scientific">Ferrimicrobium acidiphilum DSM 19497</name>
    <dbReference type="NCBI Taxonomy" id="1121877"/>
    <lineage>
        <taxon>Bacteria</taxon>
        <taxon>Bacillati</taxon>
        <taxon>Actinomycetota</taxon>
        <taxon>Acidimicrobiia</taxon>
        <taxon>Acidimicrobiales</taxon>
        <taxon>Acidimicrobiaceae</taxon>
        <taxon>Ferrimicrobium</taxon>
    </lineage>
</organism>
<evidence type="ECO:0000256" key="1">
    <source>
        <dbReference type="SAM" id="Coils"/>
    </source>
</evidence>
<evidence type="ECO:0000313" key="2">
    <source>
        <dbReference type="EMBL" id="KJE77953.1"/>
    </source>
</evidence>
<proteinExistence type="predicted"/>
<reference evidence="2 3" key="1">
    <citation type="submission" date="2015-01" db="EMBL/GenBank/DDBJ databases">
        <title>Draft genome of the acidophilic iron oxidizer Ferrimicrobium acidiphilum strain T23.</title>
        <authorList>
            <person name="Poehlein A."/>
            <person name="Eisen S."/>
            <person name="Schloemann M."/>
            <person name="Johnson B.D."/>
            <person name="Daniel R."/>
            <person name="Muehling M."/>
        </authorList>
    </citation>
    <scope>NUCLEOTIDE SEQUENCE [LARGE SCALE GENOMIC DNA]</scope>
    <source>
        <strain evidence="2 3">T23</strain>
    </source>
</reference>
<dbReference type="eggNOG" id="ENOG5031DGR">
    <property type="taxonomic scope" value="Bacteria"/>
</dbReference>
<dbReference type="Proteomes" id="UP000032336">
    <property type="component" value="Unassembled WGS sequence"/>
</dbReference>
<gene>
    <name evidence="2" type="ORF">FEAC_03250</name>
</gene>
<keyword evidence="1" id="KW-0175">Coiled coil</keyword>
<protein>
    <submittedName>
        <fullName evidence="2">Uncharacterized protein</fullName>
    </submittedName>
</protein>
<dbReference type="EMBL" id="JXUW01000002">
    <property type="protein sequence ID" value="KJE77953.1"/>
    <property type="molecule type" value="Genomic_DNA"/>
</dbReference>
<dbReference type="GeneID" id="78371667"/>
<evidence type="ECO:0000313" key="3">
    <source>
        <dbReference type="Proteomes" id="UP000032336"/>
    </source>
</evidence>
<sequence length="68" mass="7773">MSDANELRSLASTYQELAARVERIERALLERKLESPAQPLRQVGAHSRAILRELEEAVRRVEHHDGGR</sequence>
<dbReference type="STRING" id="1121877.FEAC_03250"/>
<feature type="coiled-coil region" evidence="1">
    <location>
        <begin position="7"/>
        <end position="34"/>
    </location>
</feature>
<name>A0A0D8FXF9_9ACTN</name>
<accession>A0A0D8FXF9</accession>
<dbReference type="AlphaFoldDB" id="A0A0D8FXF9"/>
<keyword evidence="3" id="KW-1185">Reference proteome</keyword>
<comment type="caution">
    <text evidence="2">The sequence shown here is derived from an EMBL/GenBank/DDBJ whole genome shotgun (WGS) entry which is preliminary data.</text>
</comment>